<dbReference type="Ensembl" id="ENSCMUT00000035828.1">
    <property type="protein sequence ID" value="ENSCMUP00000028702.1"/>
    <property type="gene ID" value="ENSCMUG00000017941.1"/>
</dbReference>
<organism evidence="11 12">
    <name type="scientific">Corvus moneduloides</name>
    <name type="common">New Caledonian crow</name>
    <dbReference type="NCBI Taxonomy" id="1196302"/>
    <lineage>
        <taxon>Eukaryota</taxon>
        <taxon>Metazoa</taxon>
        <taxon>Chordata</taxon>
        <taxon>Craniata</taxon>
        <taxon>Vertebrata</taxon>
        <taxon>Euteleostomi</taxon>
        <taxon>Archelosauria</taxon>
        <taxon>Archosauria</taxon>
        <taxon>Dinosauria</taxon>
        <taxon>Saurischia</taxon>
        <taxon>Theropoda</taxon>
        <taxon>Coelurosauria</taxon>
        <taxon>Aves</taxon>
        <taxon>Neognathae</taxon>
        <taxon>Neoaves</taxon>
        <taxon>Telluraves</taxon>
        <taxon>Australaves</taxon>
        <taxon>Passeriformes</taxon>
        <taxon>Corvoidea</taxon>
        <taxon>Corvidae</taxon>
        <taxon>Corvus</taxon>
    </lineage>
</organism>
<keyword evidence="5 10" id="KW-1133">Transmembrane helix</keyword>
<evidence type="ECO:0000256" key="8">
    <source>
        <dbReference type="ARBA" id="ARBA00023180"/>
    </source>
</evidence>
<dbReference type="PANTHER" id="PTHR28652:SF1">
    <property type="entry name" value="TRANSMEMBRANE PROTEIN 59-LIKE"/>
    <property type="match status" value="1"/>
</dbReference>
<dbReference type="AlphaFoldDB" id="A0A8U7NGY0"/>
<feature type="region of interest" description="Disordered" evidence="9">
    <location>
        <begin position="1"/>
        <end position="22"/>
    </location>
</feature>
<evidence type="ECO:0000256" key="2">
    <source>
        <dbReference type="ARBA" id="ARBA00009643"/>
    </source>
</evidence>
<evidence type="ECO:0000313" key="12">
    <source>
        <dbReference type="Proteomes" id="UP000694553"/>
    </source>
</evidence>
<comment type="similarity">
    <text evidence="2">Belongs to the TMEM59 family.</text>
</comment>
<keyword evidence="7 10" id="KW-0472">Membrane</keyword>
<accession>A0A8U7NGY0</accession>
<comment type="subcellular location">
    <subcellularLocation>
        <location evidence="1">Golgi apparatus membrane</location>
        <topology evidence="1">Single-pass type I membrane protein</topology>
    </subcellularLocation>
</comment>
<dbReference type="PANTHER" id="PTHR28652">
    <property type="entry name" value="TRANSMEMBRANE PROTEIN 59-LIKE PROTEIN"/>
    <property type="match status" value="1"/>
</dbReference>
<proteinExistence type="inferred from homology"/>
<evidence type="ECO:0000256" key="3">
    <source>
        <dbReference type="ARBA" id="ARBA00022692"/>
    </source>
</evidence>
<feature type="compositionally biased region" description="Low complexity" evidence="9">
    <location>
        <begin position="396"/>
        <end position="413"/>
    </location>
</feature>
<keyword evidence="4" id="KW-0732">Signal</keyword>
<dbReference type="GO" id="GO:0000139">
    <property type="term" value="C:Golgi membrane"/>
    <property type="evidence" value="ECO:0007669"/>
    <property type="project" value="UniProtKB-SubCell"/>
</dbReference>
<feature type="transmembrane region" description="Helical" evidence="10">
    <location>
        <begin position="460"/>
        <end position="482"/>
    </location>
</feature>
<gene>
    <name evidence="11" type="primary">TMEM59L</name>
</gene>
<evidence type="ECO:0000256" key="1">
    <source>
        <dbReference type="ARBA" id="ARBA00004614"/>
    </source>
</evidence>
<dbReference type="Proteomes" id="UP000694553">
    <property type="component" value="Unassembled WGS sequence"/>
</dbReference>
<evidence type="ECO:0000256" key="7">
    <source>
        <dbReference type="ARBA" id="ARBA00023136"/>
    </source>
</evidence>
<evidence type="ECO:0000313" key="11">
    <source>
        <dbReference type="Ensembl" id="ENSCMUP00000028702.1"/>
    </source>
</evidence>
<dbReference type="Pfam" id="PF12280">
    <property type="entry name" value="BSMAP"/>
    <property type="match status" value="1"/>
</dbReference>
<reference evidence="11" key="3">
    <citation type="submission" date="2025-09" db="UniProtKB">
        <authorList>
            <consortium name="Ensembl"/>
        </authorList>
    </citation>
    <scope>IDENTIFICATION</scope>
</reference>
<evidence type="ECO:0000256" key="5">
    <source>
        <dbReference type="ARBA" id="ARBA00022989"/>
    </source>
</evidence>
<keyword evidence="3 10" id="KW-0812">Transmembrane</keyword>
<dbReference type="OMA" id="ICPMEEN"/>
<sequence>MVHVGGTSASVTPVPSHPLSPPALPSPSVLRVSGWPPVLLCPCTSPGPPEPSCIPQCPPYSVVPLHPLVPGNLLVPMSPLSSCIPWCPCIPQFLCISGPWTPFPLLLHPGVSLIPQCPSIPQISCISGYPSSPNARASPILPHPSLILPSRCRCRCRWICGRLRRLPPPPAPPARRTARHGGAGGGGGGGGGGCARLLSVPLRSAPAMAAPARRPRALLALGLALLAVAAAAVAATDPFSPQLGDTGGCRGQCGRSLQRRAAADAVLNACYRGCRLFSICHFVDASAELNTTRAECEAACAEAYGNAEEQFGCVTGCHKQLPEVEESRKEKTLELKAPSFSMLDLVSTFCNDIVSSAQSFISSTWTFYLQADDGKVVVFQSQPEMEYPAPEALEMQPAQPGSGSGSSPRIPQPHTGPRAKGDKPPVKEPRGKAKAHPPEPPQQEHDFLGCMSKRSGLPRWILAACLFLSIMVMLWLSCASLVTAPEQHVKTQPLSINGDKEYLEDLDGPGTFALPPVIAVTLCPAHGGEDAGPLPLKVDLDKTIL</sequence>
<evidence type="ECO:0000256" key="10">
    <source>
        <dbReference type="SAM" id="Phobius"/>
    </source>
</evidence>
<feature type="compositionally biased region" description="Basic and acidic residues" evidence="9">
    <location>
        <begin position="419"/>
        <end position="431"/>
    </location>
</feature>
<feature type="region of interest" description="Disordered" evidence="9">
    <location>
        <begin position="169"/>
        <end position="188"/>
    </location>
</feature>
<evidence type="ECO:0000256" key="6">
    <source>
        <dbReference type="ARBA" id="ARBA00023034"/>
    </source>
</evidence>
<keyword evidence="6" id="KW-0333">Golgi apparatus</keyword>
<feature type="region of interest" description="Disordered" evidence="9">
    <location>
        <begin position="394"/>
        <end position="447"/>
    </location>
</feature>
<keyword evidence="12" id="KW-1185">Reference proteome</keyword>
<evidence type="ECO:0000256" key="4">
    <source>
        <dbReference type="ARBA" id="ARBA00022729"/>
    </source>
</evidence>
<dbReference type="InterPro" id="IPR022065">
    <property type="entry name" value="Uncharacterised_TMEM59"/>
</dbReference>
<keyword evidence="8" id="KW-0325">Glycoprotein</keyword>
<evidence type="ECO:0000256" key="9">
    <source>
        <dbReference type="SAM" id="MobiDB-lite"/>
    </source>
</evidence>
<reference evidence="11" key="2">
    <citation type="submission" date="2025-08" db="UniProtKB">
        <authorList>
            <consortium name="Ensembl"/>
        </authorList>
    </citation>
    <scope>IDENTIFICATION</scope>
</reference>
<protein>
    <submittedName>
        <fullName evidence="11">Transmembrane protein 59 like</fullName>
    </submittedName>
</protein>
<reference evidence="12" key="1">
    <citation type="submission" date="2019-10" db="EMBL/GenBank/DDBJ databases">
        <title>Corvus moneduloides (New Caledonian crow) genome, bCorMon1, primary haplotype.</title>
        <authorList>
            <person name="Rutz C."/>
            <person name="Fungtammasan C."/>
            <person name="Mountcastle J."/>
            <person name="Formenti G."/>
            <person name="Chow W."/>
            <person name="Howe K."/>
            <person name="Steele M.P."/>
            <person name="Fernandes J."/>
            <person name="Gilbert M.T.P."/>
            <person name="Fedrigo O."/>
            <person name="Jarvis E.D."/>
            <person name="Gemmell N."/>
        </authorList>
    </citation>
    <scope>NUCLEOTIDE SEQUENCE [LARGE SCALE GENOMIC DNA]</scope>
</reference>
<name>A0A8U7NGY0_CORMO</name>